<reference evidence="2" key="1">
    <citation type="submission" date="2023-06" db="EMBL/GenBank/DDBJ databases">
        <title>Genomic analysis of the entomopathogenic nematode Steinernema hermaphroditum.</title>
        <authorList>
            <person name="Schwarz E.M."/>
            <person name="Heppert J.K."/>
            <person name="Baniya A."/>
            <person name="Schwartz H.T."/>
            <person name="Tan C.-H."/>
            <person name="Antoshechkin I."/>
            <person name="Sternberg P.W."/>
            <person name="Goodrich-Blair H."/>
            <person name="Dillman A.R."/>
        </authorList>
    </citation>
    <scope>NUCLEOTIDE SEQUENCE</scope>
    <source>
        <strain evidence="2">PS9179</strain>
        <tissue evidence="2">Whole animal</tissue>
    </source>
</reference>
<organism evidence="2 3">
    <name type="scientific">Steinernema hermaphroditum</name>
    <dbReference type="NCBI Taxonomy" id="289476"/>
    <lineage>
        <taxon>Eukaryota</taxon>
        <taxon>Metazoa</taxon>
        <taxon>Ecdysozoa</taxon>
        <taxon>Nematoda</taxon>
        <taxon>Chromadorea</taxon>
        <taxon>Rhabditida</taxon>
        <taxon>Tylenchina</taxon>
        <taxon>Panagrolaimomorpha</taxon>
        <taxon>Strongyloidoidea</taxon>
        <taxon>Steinernematidae</taxon>
        <taxon>Steinernema</taxon>
    </lineage>
</organism>
<keyword evidence="3" id="KW-1185">Reference proteome</keyword>
<feature type="compositionally biased region" description="Basic and acidic residues" evidence="1">
    <location>
        <begin position="9"/>
        <end position="21"/>
    </location>
</feature>
<accession>A0AA39IFW5</accession>
<gene>
    <name evidence="2" type="ORF">QR680_008225</name>
</gene>
<feature type="region of interest" description="Disordered" evidence="1">
    <location>
        <begin position="1"/>
        <end position="21"/>
    </location>
</feature>
<evidence type="ECO:0000313" key="2">
    <source>
        <dbReference type="EMBL" id="KAK0423593.1"/>
    </source>
</evidence>
<sequence>MTPARKKTGATDRESVSEIAEHSRLISRVITSTPLSTHRNSTLQINDITPIQSRTPARRSRLRSISFTLSEESSGQASVKSSKSSKSKNPSAMKGPVTRSRAKKLGLKLLTYEDVPRRRTQPKSSKAKKQGSHLCVD</sequence>
<proteinExistence type="predicted"/>
<comment type="caution">
    <text evidence="2">The sequence shown here is derived from an EMBL/GenBank/DDBJ whole genome shotgun (WGS) entry which is preliminary data.</text>
</comment>
<feature type="compositionally biased region" description="Low complexity" evidence="1">
    <location>
        <begin position="70"/>
        <end position="94"/>
    </location>
</feature>
<evidence type="ECO:0000256" key="1">
    <source>
        <dbReference type="SAM" id="MobiDB-lite"/>
    </source>
</evidence>
<protein>
    <submittedName>
        <fullName evidence="2">Uncharacterized protein</fullName>
    </submittedName>
</protein>
<name>A0AA39IFW5_9BILA</name>
<dbReference type="AlphaFoldDB" id="A0AA39IFW5"/>
<dbReference type="Proteomes" id="UP001175271">
    <property type="component" value="Unassembled WGS sequence"/>
</dbReference>
<feature type="region of interest" description="Disordered" evidence="1">
    <location>
        <begin position="67"/>
        <end position="137"/>
    </location>
</feature>
<evidence type="ECO:0000313" key="3">
    <source>
        <dbReference type="Proteomes" id="UP001175271"/>
    </source>
</evidence>
<dbReference type="EMBL" id="JAUCMV010000001">
    <property type="protein sequence ID" value="KAK0423593.1"/>
    <property type="molecule type" value="Genomic_DNA"/>
</dbReference>
<feature type="compositionally biased region" description="Basic residues" evidence="1">
    <location>
        <begin position="118"/>
        <end position="131"/>
    </location>
</feature>